<accession>A0AA37LQP4</accession>
<gene>
    <name evidence="3" type="ORF">ColLi_04613</name>
</gene>
<evidence type="ECO:0000259" key="2">
    <source>
        <dbReference type="Pfam" id="PF06991"/>
    </source>
</evidence>
<reference evidence="3 4" key="1">
    <citation type="submission" date="2021-07" db="EMBL/GenBank/DDBJ databases">
        <title>Genome data of Colletotrichum spaethianum.</title>
        <authorList>
            <person name="Utami Y.D."/>
            <person name="Hiruma K."/>
        </authorList>
    </citation>
    <scope>NUCLEOTIDE SEQUENCE [LARGE SCALE GENOMIC DNA]</scope>
    <source>
        <strain evidence="3 4">MAFF 242679</strain>
    </source>
</reference>
<proteinExistence type="predicted"/>
<dbReference type="AlphaFoldDB" id="A0AA37LQP4"/>
<protein>
    <submittedName>
        <fullName evidence="3">Microfibrillar-associated protein 1</fullName>
    </submittedName>
</protein>
<evidence type="ECO:0000313" key="3">
    <source>
        <dbReference type="EMBL" id="GJC81775.1"/>
    </source>
</evidence>
<dbReference type="Pfam" id="PF06991">
    <property type="entry name" value="MFAP1"/>
    <property type="match status" value="1"/>
</dbReference>
<feature type="compositionally biased region" description="Basic and acidic residues" evidence="1">
    <location>
        <begin position="438"/>
        <end position="468"/>
    </location>
</feature>
<feature type="compositionally biased region" description="Basic and acidic residues" evidence="1">
    <location>
        <begin position="338"/>
        <end position="381"/>
    </location>
</feature>
<feature type="region of interest" description="Disordered" evidence="1">
    <location>
        <begin position="315"/>
        <end position="468"/>
    </location>
</feature>
<sequence>MPPKRMTANPVKPARYRAGKPVAPEASSSDSDGSDDETNEAVTKARAIPPPPKASSAAKIASNLSKVNLDERRRDAQEKENLRIAREKAERLAAEEGFVTEEEDEEEEGDGDEEEESSSEEETSSEEEAPRRLMIRPKFIPRNQRNAAQDQSAAPKDEDARFAEEEARRKAAADALVEEQIKKDLAARAAGKKHWDDDEASGSDVDTTDDLDPEAELAAWKLRELKRVKRERDRIAEQEAEYAERERRQNLTQEEREAEDAEKLARQQEEKDAKGKMSYLQKYYHKGAFYSDEAKAYGLDKRDIMGMRIADDVKDRSALPEYLQKRDMTKLGRKGATKYKDLKSEDTGRWGEFDDRRGGDRRGFNRYDVDERFRPDNDREVNGANAIPLGDRKAPDGPKGDRSDRYRDNNRRDRDDRHRSRDDFRRRDRSKSGSPRHNSRDEYRDRRKRSPSPDRDRYDSDKRRRVDP</sequence>
<dbReference type="PANTHER" id="PTHR15327">
    <property type="entry name" value="MICROFIBRIL-ASSOCIATED PROTEIN"/>
    <property type="match status" value="1"/>
</dbReference>
<comment type="caution">
    <text evidence="3">The sequence shown here is derived from an EMBL/GenBank/DDBJ whole genome shotgun (WGS) entry which is preliminary data.</text>
</comment>
<feature type="compositionally biased region" description="Basic and acidic residues" evidence="1">
    <location>
        <begin position="315"/>
        <end position="330"/>
    </location>
</feature>
<feature type="compositionally biased region" description="Acidic residues" evidence="1">
    <location>
        <begin position="98"/>
        <end position="127"/>
    </location>
</feature>
<feature type="compositionally biased region" description="Basic and acidic residues" evidence="1">
    <location>
        <begin position="155"/>
        <end position="172"/>
    </location>
</feature>
<evidence type="ECO:0000313" key="4">
    <source>
        <dbReference type="Proteomes" id="UP001055172"/>
    </source>
</evidence>
<organism evidence="3 4">
    <name type="scientific">Colletotrichum liriopes</name>
    <dbReference type="NCBI Taxonomy" id="708192"/>
    <lineage>
        <taxon>Eukaryota</taxon>
        <taxon>Fungi</taxon>
        <taxon>Dikarya</taxon>
        <taxon>Ascomycota</taxon>
        <taxon>Pezizomycotina</taxon>
        <taxon>Sordariomycetes</taxon>
        <taxon>Hypocreomycetidae</taxon>
        <taxon>Glomerellales</taxon>
        <taxon>Glomerellaceae</taxon>
        <taxon>Colletotrichum</taxon>
        <taxon>Colletotrichum spaethianum species complex</taxon>
    </lineage>
</organism>
<feature type="compositionally biased region" description="Polar residues" evidence="1">
    <location>
        <begin position="143"/>
        <end position="152"/>
    </location>
</feature>
<feature type="region of interest" description="Disordered" evidence="1">
    <location>
        <begin position="231"/>
        <end position="276"/>
    </location>
</feature>
<name>A0AA37LQP4_9PEZI</name>
<feature type="compositionally biased region" description="Basic and acidic residues" evidence="1">
    <location>
        <begin position="390"/>
        <end position="426"/>
    </location>
</feature>
<feature type="region of interest" description="Disordered" evidence="1">
    <location>
        <begin position="1"/>
        <end position="173"/>
    </location>
</feature>
<feature type="compositionally biased region" description="Basic and acidic residues" evidence="1">
    <location>
        <begin position="68"/>
        <end position="94"/>
    </location>
</feature>
<feature type="compositionally biased region" description="Basic and acidic residues" evidence="1">
    <location>
        <begin position="231"/>
        <end position="275"/>
    </location>
</feature>
<dbReference type="Proteomes" id="UP001055172">
    <property type="component" value="Unassembled WGS sequence"/>
</dbReference>
<feature type="region of interest" description="Disordered" evidence="1">
    <location>
        <begin position="186"/>
        <end position="212"/>
    </location>
</feature>
<feature type="compositionally biased region" description="Acidic residues" evidence="1">
    <location>
        <begin position="197"/>
        <end position="212"/>
    </location>
</feature>
<feature type="compositionally biased region" description="Low complexity" evidence="1">
    <location>
        <begin position="54"/>
        <end position="66"/>
    </location>
</feature>
<feature type="domain" description="Micro-fibrillar-associated protein 1 C-terminal" evidence="2">
    <location>
        <begin position="124"/>
        <end position="347"/>
    </location>
</feature>
<dbReference type="EMBL" id="BPPX01000008">
    <property type="protein sequence ID" value="GJC81775.1"/>
    <property type="molecule type" value="Genomic_DNA"/>
</dbReference>
<dbReference type="InterPro" id="IPR033194">
    <property type="entry name" value="MFAP1"/>
</dbReference>
<evidence type="ECO:0000256" key="1">
    <source>
        <dbReference type="SAM" id="MobiDB-lite"/>
    </source>
</evidence>
<dbReference type="InterPro" id="IPR009730">
    <property type="entry name" value="MFAP1_C"/>
</dbReference>
<keyword evidence="4" id="KW-1185">Reference proteome</keyword>